<sequence length="441" mass="48810">MADSRILGEPRERLNGGAFELGLFQPATARHAELRILGNEFEQTAGDTGSQETTRRTYASAIVAVTAFEHRLAELMAAGFHYAWPPPSPHEDIEALIDDEPDEPAGYLLLAESLRPAADARGELIEVAAARLEADSPELSEREEKLLRAHGDRLFGALDDVQRALPGTFTYERFLGFVGEACVADADAVALADVFEPPLLQVDPRELGFDPRVERPAPHTYAVHALRRLLHHPAGRFLQRLRMEIREEVEPIVPLLVEHGRVDRVSHLTVTSRRGRALGACFPDLLALACYTRTLDRWLAAPLPRLLRLTLRWEPAALSSVLAALDSTRLPSLQHLALWDTPLDAKSTGLVLDHPVIAQITTLDLWSQIAPQRGMYETLLARRGELHHLERLVLAIHGAPAELVARFADWPAVVWADRSRAGLEEADREAIAGFPLGGFIF</sequence>
<accession>A0A150TKW0</accession>
<proteinExistence type="predicted"/>
<name>A0A150TKW0_SORCE</name>
<dbReference type="Proteomes" id="UP000075502">
    <property type="component" value="Unassembled WGS sequence"/>
</dbReference>
<dbReference type="AlphaFoldDB" id="A0A150TKW0"/>
<reference evidence="1 2" key="1">
    <citation type="submission" date="2014-02" db="EMBL/GenBank/DDBJ databases">
        <title>The small core and large imbalanced accessory genome model reveals a collaborative survival strategy of Sorangium cellulosum strains in nature.</title>
        <authorList>
            <person name="Han K."/>
            <person name="Peng R."/>
            <person name="Blom J."/>
            <person name="Li Y.-Z."/>
        </authorList>
    </citation>
    <scope>NUCLEOTIDE SEQUENCE [LARGE SCALE GENOMIC DNA]</scope>
    <source>
        <strain evidence="1 2">So0007-03</strain>
    </source>
</reference>
<organism evidence="1 2">
    <name type="scientific">Sorangium cellulosum</name>
    <name type="common">Polyangium cellulosum</name>
    <dbReference type="NCBI Taxonomy" id="56"/>
    <lineage>
        <taxon>Bacteria</taxon>
        <taxon>Pseudomonadati</taxon>
        <taxon>Myxococcota</taxon>
        <taxon>Polyangia</taxon>
        <taxon>Polyangiales</taxon>
        <taxon>Polyangiaceae</taxon>
        <taxon>Sorangium</taxon>
    </lineage>
</organism>
<evidence type="ECO:0000313" key="1">
    <source>
        <dbReference type="EMBL" id="KYG05217.1"/>
    </source>
</evidence>
<evidence type="ECO:0000313" key="2">
    <source>
        <dbReference type="Proteomes" id="UP000075502"/>
    </source>
</evidence>
<gene>
    <name evidence="1" type="ORF">BE21_42215</name>
</gene>
<dbReference type="EMBL" id="JEME01002140">
    <property type="protein sequence ID" value="KYG05217.1"/>
    <property type="molecule type" value="Genomic_DNA"/>
</dbReference>
<protein>
    <submittedName>
        <fullName evidence="1">Uncharacterized protein</fullName>
    </submittedName>
</protein>
<comment type="caution">
    <text evidence="1">The sequence shown here is derived from an EMBL/GenBank/DDBJ whole genome shotgun (WGS) entry which is preliminary data.</text>
</comment>